<dbReference type="Proteomes" id="UP001163324">
    <property type="component" value="Chromosome 8"/>
</dbReference>
<evidence type="ECO:0000313" key="2">
    <source>
        <dbReference type="Proteomes" id="UP001163324"/>
    </source>
</evidence>
<keyword evidence="2" id="KW-1185">Reference proteome</keyword>
<name>A0ACC0UT53_9HYPO</name>
<protein>
    <submittedName>
        <fullName evidence="1">Uncharacterized protein</fullName>
    </submittedName>
</protein>
<dbReference type="EMBL" id="CM047947">
    <property type="protein sequence ID" value="KAI9897127.1"/>
    <property type="molecule type" value="Genomic_DNA"/>
</dbReference>
<accession>A0ACC0UT53</accession>
<reference evidence="1" key="1">
    <citation type="submission" date="2022-10" db="EMBL/GenBank/DDBJ databases">
        <title>Complete Genome of Trichothecium roseum strain YXFP-22015, a Plant Pathogen Isolated from Citrus.</title>
        <authorList>
            <person name="Wang Y."/>
            <person name="Zhu L."/>
        </authorList>
    </citation>
    <scope>NUCLEOTIDE SEQUENCE</scope>
    <source>
        <strain evidence="1">YXFP-22015</strain>
    </source>
</reference>
<sequence length="345" mass="40576">MDNPSNSPRRRHILSSINPEDHQHSSSSWRRSRSPRSKCSSDKNGEDDGYHPAATAREETTRTVDDEYKRSRASRIKLKDHKSTRRRHRSRDRYGDDRHTSSRHRRRRRRTRSPTPPNPLDPPPLDAEAAFRESLFDAMADDEGAAYWEGVYGQPVHVYPNSKSGPDGELERMTDDEYATFVRQKMWEKTHAGLLEERAKREEERKRRKEKDKEKRKLAGEMEESLRRGEERRSRRRWNQKWKEYDEAWARWDGSSASGIAWPVESGNRTDVDPQAVRAFFVRGLDIEELGENVFTAKLREERVRWHPDKMQQKLGGKVDEEVMRGITAVFQIIDTLWGELRPKA</sequence>
<comment type="caution">
    <text evidence="1">The sequence shown here is derived from an EMBL/GenBank/DDBJ whole genome shotgun (WGS) entry which is preliminary data.</text>
</comment>
<proteinExistence type="predicted"/>
<evidence type="ECO:0000313" key="1">
    <source>
        <dbReference type="EMBL" id="KAI9897127.1"/>
    </source>
</evidence>
<organism evidence="1 2">
    <name type="scientific">Trichothecium roseum</name>
    <dbReference type="NCBI Taxonomy" id="47278"/>
    <lineage>
        <taxon>Eukaryota</taxon>
        <taxon>Fungi</taxon>
        <taxon>Dikarya</taxon>
        <taxon>Ascomycota</taxon>
        <taxon>Pezizomycotina</taxon>
        <taxon>Sordariomycetes</taxon>
        <taxon>Hypocreomycetidae</taxon>
        <taxon>Hypocreales</taxon>
        <taxon>Hypocreales incertae sedis</taxon>
        <taxon>Trichothecium</taxon>
    </lineage>
</organism>
<gene>
    <name evidence="1" type="ORF">N3K66_008149</name>
</gene>